<dbReference type="AlphaFoldDB" id="A0A1Y1RQB5"/>
<keyword evidence="2" id="KW-0472">Membrane</keyword>
<dbReference type="RefSeq" id="WP_083091014.1">
    <property type="nucleotide sequence ID" value="NZ_LXWF01000011.1"/>
</dbReference>
<proteinExistence type="predicted"/>
<keyword evidence="2" id="KW-1133">Transmembrane helix</keyword>
<reference evidence="3 4" key="1">
    <citation type="submission" date="2016-05" db="EMBL/GenBank/DDBJ databases">
        <title>Draft genome sequence of a porcine commensal Rothia nasimurium.</title>
        <authorList>
            <person name="Gaiser R.A."/>
            <person name="Van Baarlen P."/>
            <person name="Wells J.M."/>
        </authorList>
    </citation>
    <scope>NUCLEOTIDE SEQUENCE [LARGE SCALE GENOMIC DNA]</scope>
    <source>
        <strain evidence="3 4">PT-32</strain>
    </source>
</reference>
<keyword evidence="2" id="KW-0812">Transmembrane</keyword>
<evidence type="ECO:0000313" key="4">
    <source>
        <dbReference type="Proteomes" id="UP000192359"/>
    </source>
</evidence>
<evidence type="ECO:0008006" key="5">
    <source>
        <dbReference type="Google" id="ProtNLM"/>
    </source>
</evidence>
<dbReference type="Proteomes" id="UP000192359">
    <property type="component" value="Unassembled WGS sequence"/>
</dbReference>
<dbReference type="EMBL" id="LXWF01000011">
    <property type="protein sequence ID" value="ORC21968.1"/>
    <property type="molecule type" value="Genomic_DNA"/>
</dbReference>
<name>A0A1Y1RQB5_9MICC</name>
<gene>
    <name evidence="3" type="ORF">A7979_00125</name>
</gene>
<evidence type="ECO:0000256" key="1">
    <source>
        <dbReference type="SAM" id="MobiDB-lite"/>
    </source>
</evidence>
<feature type="compositionally biased region" description="Low complexity" evidence="1">
    <location>
        <begin position="451"/>
        <end position="470"/>
    </location>
</feature>
<protein>
    <recommendedName>
        <fullName evidence="5">VWFA domain-containing protein</fullName>
    </recommendedName>
</protein>
<organism evidence="3 4">
    <name type="scientific">Rothia nasimurium</name>
    <dbReference type="NCBI Taxonomy" id="85336"/>
    <lineage>
        <taxon>Bacteria</taxon>
        <taxon>Bacillati</taxon>
        <taxon>Actinomycetota</taxon>
        <taxon>Actinomycetes</taxon>
        <taxon>Micrococcales</taxon>
        <taxon>Micrococcaceae</taxon>
        <taxon>Rothia</taxon>
    </lineage>
</organism>
<comment type="caution">
    <text evidence="3">The sequence shown here is derived from an EMBL/GenBank/DDBJ whole genome shotgun (WGS) entry which is preliminary data.</text>
</comment>
<keyword evidence="4" id="KW-1185">Reference proteome</keyword>
<dbReference type="InterPro" id="IPR036465">
    <property type="entry name" value="vWFA_dom_sf"/>
</dbReference>
<evidence type="ECO:0000256" key="2">
    <source>
        <dbReference type="SAM" id="Phobius"/>
    </source>
</evidence>
<feature type="transmembrane region" description="Helical" evidence="2">
    <location>
        <begin position="483"/>
        <end position="510"/>
    </location>
</feature>
<sequence length="524" mass="57461">MCEVAQKLGGQGFDLTIHTVGFKVDEAAQKELECVADATGGEFISAENTRQLADSMTFLTHRELVGYETVGTEFEFADKPEDAIWLGEGRYRTSVVPDLSSSSGDPKPRYYRLAIPENHNAVVTLKAIPNRNSEGEGEHDVQIKVEDMANTSSGVCQDMYAFENKYGVVSRPVEVSANGNEAATAALGMLLLRDKDESRDDSACDLTQWTVENQIYIEASDFDAQFGDNEVQVEVEVQFEPVVKNADRQQLHEEWDSLSDTSLPSMRFGQPSEIVGGKNYAEAKELSSGNTYRDTLVRGEMKFYKLPVEWGQRPVVAIRSVEGETGETVPVNYVLTDPFYHDTYLFQNTKTEGNVEVVAPSRYIEYNNRGDYVDSYGANSRAGNYYFAVSMRGSNAEKLEGAEQPFEISVLMDGEPTIGPDWRPVENNGPEPSDQPILSDRVAPGTTKSGSADQATSDSDSSATDQAADSEQNLANTSENRGFLGNLLIMSLVALLALLIIGALIAVLLLRKNKSKNAPPPYGP</sequence>
<dbReference type="Gene3D" id="3.40.50.410">
    <property type="entry name" value="von Willebrand factor, type A domain"/>
    <property type="match status" value="1"/>
</dbReference>
<feature type="region of interest" description="Disordered" evidence="1">
    <location>
        <begin position="417"/>
        <end position="472"/>
    </location>
</feature>
<accession>A0A1Y1RQB5</accession>
<evidence type="ECO:0000313" key="3">
    <source>
        <dbReference type="EMBL" id="ORC21968.1"/>
    </source>
</evidence>
<dbReference type="OrthoDB" id="4318225at2"/>